<keyword evidence="4 5" id="KW-0472">Membrane</keyword>
<feature type="transmembrane region" description="Helical" evidence="5">
    <location>
        <begin position="90"/>
        <end position="110"/>
    </location>
</feature>
<keyword evidence="7" id="KW-1185">Reference proteome</keyword>
<dbReference type="Proteomes" id="UP001550535">
    <property type="component" value="Unassembled WGS sequence"/>
</dbReference>
<organism evidence="6 7">
    <name type="scientific">Nocardia niwae</name>
    <dbReference type="NCBI Taxonomy" id="626084"/>
    <lineage>
        <taxon>Bacteria</taxon>
        <taxon>Bacillati</taxon>
        <taxon>Actinomycetota</taxon>
        <taxon>Actinomycetes</taxon>
        <taxon>Mycobacteriales</taxon>
        <taxon>Nocardiaceae</taxon>
        <taxon>Nocardia</taxon>
    </lineage>
</organism>
<evidence type="ECO:0000256" key="5">
    <source>
        <dbReference type="SAM" id="Phobius"/>
    </source>
</evidence>
<dbReference type="Pfam" id="PF13564">
    <property type="entry name" value="DoxX_2"/>
    <property type="match status" value="1"/>
</dbReference>
<proteinExistence type="predicted"/>
<protein>
    <submittedName>
        <fullName evidence="6">DoxX family protein</fullName>
    </submittedName>
</protein>
<evidence type="ECO:0000256" key="3">
    <source>
        <dbReference type="ARBA" id="ARBA00022989"/>
    </source>
</evidence>
<comment type="caution">
    <text evidence="6">The sequence shown here is derived from an EMBL/GenBank/DDBJ whole genome shotgun (WGS) entry which is preliminary data.</text>
</comment>
<dbReference type="InterPro" id="IPR032808">
    <property type="entry name" value="DoxX"/>
</dbReference>
<evidence type="ECO:0000313" key="6">
    <source>
        <dbReference type="EMBL" id="MEU2122552.1"/>
    </source>
</evidence>
<keyword evidence="3 5" id="KW-1133">Transmembrane helix</keyword>
<dbReference type="RefSeq" id="WP_245676108.1">
    <property type="nucleotide sequence ID" value="NZ_JBEYBM010000005.1"/>
</dbReference>
<keyword evidence="2 5" id="KW-0812">Transmembrane</keyword>
<accession>A0ABV2X9I0</accession>
<dbReference type="EMBL" id="JBEYBR010000025">
    <property type="protein sequence ID" value="MEU2122552.1"/>
    <property type="molecule type" value="Genomic_DNA"/>
</dbReference>
<evidence type="ECO:0000256" key="2">
    <source>
        <dbReference type="ARBA" id="ARBA00022692"/>
    </source>
</evidence>
<evidence type="ECO:0000256" key="4">
    <source>
        <dbReference type="ARBA" id="ARBA00023136"/>
    </source>
</evidence>
<feature type="transmembrane region" description="Helical" evidence="5">
    <location>
        <begin position="56"/>
        <end position="78"/>
    </location>
</feature>
<comment type="subcellular location">
    <subcellularLocation>
        <location evidence="1">Membrane</location>
        <topology evidence="1">Multi-pass membrane protein</topology>
    </subcellularLocation>
</comment>
<reference evidence="6 7" key="1">
    <citation type="submission" date="2024-06" db="EMBL/GenBank/DDBJ databases">
        <title>The Natural Products Discovery Center: Release of the First 8490 Sequenced Strains for Exploring Actinobacteria Biosynthetic Diversity.</title>
        <authorList>
            <person name="Kalkreuter E."/>
            <person name="Kautsar S.A."/>
            <person name="Yang D."/>
            <person name="Bader C.D."/>
            <person name="Teijaro C.N."/>
            <person name="Fluegel L."/>
            <person name="Davis C.M."/>
            <person name="Simpson J.R."/>
            <person name="Lauterbach L."/>
            <person name="Steele A.D."/>
            <person name="Gui C."/>
            <person name="Meng S."/>
            <person name="Li G."/>
            <person name="Viehrig K."/>
            <person name="Ye F."/>
            <person name="Su P."/>
            <person name="Kiefer A.F."/>
            <person name="Nichols A."/>
            <person name="Cepeda A.J."/>
            <person name="Yan W."/>
            <person name="Fan B."/>
            <person name="Jiang Y."/>
            <person name="Adhikari A."/>
            <person name="Zheng C.-J."/>
            <person name="Schuster L."/>
            <person name="Cowan T.M."/>
            <person name="Smanski M.J."/>
            <person name="Chevrette M.G."/>
            <person name="De Carvalho L.P.S."/>
            <person name="Shen B."/>
        </authorList>
    </citation>
    <scope>NUCLEOTIDE SEQUENCE [LARGE SCALE GENOMIC DNA]</scope>
    <source>
        <strain evidence="6 7">NPDC019434</strain>
    </source>
</reference>
<evidence type="ECO:0000256" key="1">
    <source>
        <dbReference type="ARBA" id="ARBA00004141"/>
    </source>
</evidence>
<name>A0ABV2X9I0_9NOCA</name>
<evidence type="ECO:0000313" key="7">
    <source>
        <dbReference type="Proteomes" id="UP001550535"/>
    </source>
</evidence>
<sequence length="111" mass="11254">MLAVLLAVGFAPLGVAKVMAVQEMRKRAEHTGFSVSGYRGIGALELAGAVGLLVGIAWWPLGAAAGLGLASMMVGALVTHLRIGDGPREFAPSILIGSIAIAYVATVFGAH</sequence>
<gene>
    <name evidence="6" type="ORF">ABZ507_12115</name>
</gene>